<dbReference type="AlphaFoldDB" id="A0A0D8JTQ1"/>
<sequence>MLSTSKISQEEGSMKHHTSTKVFSALCLGYVATEQAPRWADSPQRACAVVYTPRAINQGHTLFKTIQPQAMYLYFYSYTRTYGILQASARKAQADAFANPNPICRCAKS</sequence>
<dbReference type="InParanoid" id="A0A0D8JTQ1"/>
<gene>
    <name evidence="1" type="ORF">CIMG_10508</name>
</gene>
<dbReference type="KEGG" id="cim:CIMG_10508"/>
<reference evidence="2" key="2">
    <citation type="journal article" date="2010" name="Genome Res.">
        <title>Population genomic sequencing of Coccidioides fungi reveals recent hybridization and transposon control.</title>
        <authorList>
            <person name="Neafsey D.E."/>
            <person name="Barker B.M."/>
            <person name="Sharpton T.J."/>
            <person name="Stajich J.E."/>
            <person name="Park D.J."/>
            <person name="Whiston E."/>
            <person name="Hung C.-Y."/>
            <person name="McMahan C."/>
            <person name="White J."/>
            <person name="Sykes S."/>
            <person name="Heiman D."/>
            <person name="Young S."/>
            <person name="Zeng Q."/>
            <person name="Abouelleil A."/>
            <person name="Aftuck L."/>
            <person name="Bessette D."/>
            <person name="Brown A."/>
            <person name="FitzGerald M."/>
            <person name="Lui A."/>
            <person name="Macdonald J.P."/>
            <person name="Priest M."/>
            <person name="Orbach M.J."/>
            <person name="Galgiani J.N."/>
            <person name="Kirkland T.N."/>
            <person name="Cole G.T."/>
            <person name="Birren B.W."/>
            <person name="Henn M.R."/>
            <person name="Taylor J.W."/>
            <person name="Rounsley S.D."/>
        </authorList>
    </citation>
    <scope>GENOME REANNOTATION</scope>
    <source>
        <strain evidence="2">RS</strain>
    </source>
</reference>
<dbReference type="EMBL" id="GG704911">
    <property type="protein sequence ID" value="KJF60346.1"/>
    <property type="molecule type" value="Genomic_DNA"/>
</dbReference>
<organism evidence="1 2">
    <name type="scientific">Coccidioides immitis (strain RS)</name>
    <name type="common">Valley fever fungus</name>
    <dbReference type="NCBI Taxonomy" id="246410"/>
    <lineage>
        <taxon>Eukaryota</taxon>
        <taxon>Fungi</taxon>
        <taxon>Dikarya</taxon>
        <taxon>Ascomycota</taxon>
        <taxon>Pezizomycotina</taxon>
        <taxon>Eurotiomycetes</taxon>
        <taxon>Eurotiomycetidae</taxon>
        <taxon>Onygenales</taxon>
        <taxon>Onygenaceae</taxon>
        <taxon>Coccidioides</taxon>
    </lineage>
</organism>
<dbReference type="GeneID" id="4558502"/>
<evidence type="ECO:0000313" key="1">
    <source>
        <dbReference type="EMBL" id="KJF60346.1"/>
    </source>
</evidence>
<reference evidence="2" key="1">
    <citation type="journal article" date="2009" name="Genome Res.">
        <title>Comparative genomic analyses of the human fungal pathogens Coccidioides and their relatives.</title>
        <authorList>
            <person name="Sharpton T.J."/>
            <person name="Stajich J.E."/>
            <person name="Rounsley S.D."/>
            <person name="Gardner M.J."/>
            <person name="Wortman J.R."/>
            <person name="Jordar V.S."/>
            <person name="Maiti R."/>
            <person name="Kodira C.D."/>
            <person name="Neafsey D.E."/>
            <person name="Zeng Q."/>
            <person name="Hung C.-Y."/>
            <person name="McMahan C."/>
            <person name="Muszewska A."/>
            <person name="Grynberg M."/>
            <person name="Mandel M.A."/>
            <person name="Kellner E.M."/>
            <person name="Barker B.M."/>
            <person name="Galgiani J.N."/>
            <person name="Orbach M.J."/>
            <person name="Kirkland T.N."/>
            <person name="Cole G.T."/>
            <person name="Henn M.R."/>
            <person name="Birren B.W."/>
            <person name="Taylor J.W."/>
        </authorList>
    </citation>
    <scope>NUCLEOTIDE SEQUENCE [LARGE SCALE GENOMIC DNA]</scope>
    <source>
        <strain evidence="2">RS</strain>
    </source>
</reference>
<evidence type="ECO:0000313" key="2">
    <source>
        <dbReference type="Proteomes" id="UP000001261"/>
    </source>
</evidence>
<protein>
    <submittedName>
        <fullName evidence="1">Uncharacterized protein</fullName>
    </submittedName>
</protein>
<proteinExistence type="predicted"/>
<name>A0A0D8JTQ1_COCIM</name>
<keyword evidence="2" id="KW-1185">Reference proteome</keyword>
<dbReference type="RefSeq" id="XP_012214230.1">
    <property type="nucleotide sequence ID" value="XM_012358807.1"/>
</dbReference>
<dbReference type="Proteomes" id="UP000001261">
    <property type="component" value="Unassembled WGS sequence"/>
</dbReference>
<dbReference type="VEuPathDB" id="FungiDB:CIMG_10508"/>
<accession>A0A0D8JTQ1</accession>